<dbReference type="GO" id="GO:0046914">
    <property type="term" value="F:transition metal ion binding"/>
    <property type="evidence" value="ECO:0007669"/>
    <property type="project" value="InterPro"/>
</dbReference>
<dbReference type="InterPro" id="IPR038157">
    <property type="entry name" value="FeoA_core_dom"/>
</dbReference>
<dbReference type="Proteomes" id="UP000184127">
    <property type="component" value="Unassembled WGS sequence"/>
</dbReference>
<dbReference type="SUPFAM" id="SSF50037">
    <property type="entry name" value="C-terminal domain of transcriptional repressors"/>
    <property type="match status" value="1"/>
</dbReference>
<name>A0A1M4V8M1_9THEO</name>
<sequence length="80" mass="8767">MEPQSRTTLDKLPIGTKAKVVKIVAKGDLRRRLTDMGVILGTELRIEGVAPLGDPIEVTVLGYHLSLRKSEATLIEVEVM</sequence>
<dbReference type="SMART" id="SM00899">
    <property type="entry name" value="FeoA"/>
    <property type="match status" value="1"/>
</dbReference>
<gene>
    <name evidence="3" type="ORF">SAMN02745195_00880</name>
</gene>
<dbReference type="AlphaFoldDB" id="A0A1M4V8M1"/>
<keyword evidence="1" id="KW-0408">Iron</keyword>
<dbReference type="Pfam" id="PF04023">
    <property type="entry name" value="FeoA"/>
    <property type="match status" value="1"/>
</dbReference>
<evidence type="ECO:0000313" key="3">
    <source>
        <dbReference type="EMBL" id="SHE65282.1"/>
    </source>
</evidence>
<dbReference type="InterPro" id="IPR008988">
    <property type="entry name" value="Transcriptional_repressor_C"/>
</dbReference>
<evidence type="ECO:0000256" key="1">
    <source>
        <dbReference type="ARBA" id="ARBA00023004"/>
    </source>
</evidence>
<dbReference type="Gene3D" id="2.30.30.90">
    <property type="match status" value="1"/>
</dbReference>
<dbReference type="PANTHER" id="PTHR42954">
    <property type="entry name" value="FE(2+) TRANSPORT PROTEIN A"/>
    <property type="match status" value="1"/>
</dbReference>
<reference evidence="4" key="1">
    <citation type="submission" date="2016-11" db="EMBL/GenBank/DDBJ databases">
        <authorList>
            <person name="Varghese N."/>
            <person name="Submissions S."/>
        </authorList>
    </citation>
    <scope>NUCLEOTIDE SEQUENCE [LARGE SCALE GENOMIC DNA]</scope>
    <source>
        <strain evidence="4">DSM 18761</strain>
    </source>
</reference>
<dbReference type="InterPro" id="IPR007167">
    <property type="entry name" value="Fe-transptr_FeoA-like"/>
</dbReference>
<dbReference type="RefSeq" id="WP_072967775.1">
    <property type="nucleotide sequence ID" value="NZ_FQUR01000008.1"/>
</dbReference>
<dbReference type="InterPro" id="IPR052713">
    <property type="entry name" value="FeoA"/>
</dbReference>
<proteinExistence type="predicted"/>
<evidence type="ECO:0000313" key="4">
    <source>
        <dbReference type="Proteomes" id="UP000184127"/>
    </source>
</evidence>
<evidence type="ECO:0000259" key="2">
    <source>
        <dbReference type="SMART" id="SM00899"/>
    </source>
</evidence>
<protein>
    <submittedName>
        <fullName evidence="3">Ferrous iron transport protein A</fullName>
    </submittedName>
</protein>
<keyword evidence="4" id="KW-1185">Reference proteome</keyword>
<organism evidence="3 4">
    <name type="scientific">Thermoanaerobacter uzonensis DSM 18761</name>
    <dbReference type="NCBI Taxonomy" id="1123369"/>
    <lineage>
        <taxon>Bacteria</taxon>
        <taxon>Bacillati</taxon>
        <taxon>Bacillota</taxon>
        <taxon>Clostridia</taxon>
        <taxon>Thermoanaerobacterales</taxon>
        <taxon>Thermoanaerobacteraceae</taxon>
        <taxon>Thermoanaerobacter</taxon>
    </lineage>
</organism>
<feature type="domain" description="Ferrous iron transporter FeoA-like" evidence="2">
    <location>
        <begin position="7"/>
        <end position="79"/>
    </location>
</feature>
<dbReference type="EMBL" id="FQUR01000008">
    <property type="protein sequence ID" value="SHE65282.1"/>
    <property type="molecule type" value="Genomic_DNA"/>
</dbReference>
<accession>A0A1M4V8M1</accession>
<dbReference type="PANTHER" id="PTHR42954:SF2">
    <property type="entry name" value="FE(2+) TRANSPORT PROTEIN A"/>
    <property type="match status" value="1"/>
</dbReference>